<dbReference type="EMBL" id="JAZHXJ010001509">
    <property type="protein sequence ID" value="KAL1844722.1"/>
    <property type="molecule type" value="Genomic_DNA"/>
</dbReference>
<proteinExistence type="predicted"/>
<gene>
    <name evidence="2" type="ORF">VTK73DRAFT_1961</name>
</gene>
<dbReference type="Proteomes" id="UP001586593">
    <property type="component" value="Unassembled WGS sequence"/>
</dbReference>
<evidence type="ECO:0000256" key="1">
    <source>
        <dbReference type="SAM" id="MobiDB-lite"/>
    </source>
</evidence>
<feature type="compositionally biased region" description="Low complexity" evidence="1">
    <location>
        <begin position="102"/>
        <end position="120"/>
    </location>
</feature>
<protein>
    <submittedName>
        <fullName evidence="2">Uncharacterized protein</fullName>
    </submittedName>
</protein>
<name>A0ABR3VSS7_9PEZI</name>
<accession>A0ABR3VSS7</accession>
<comment type="caution">
    <text evidence="2">The sequence shown here is derived from an EMBL/GenBank/DDBJ whole genome shotgun (WGS) entry which is preliminary data.</text>
</comment>
<organism evidence="2 3">
    <name type="scientific">Phialemonium thermophilum</name>
    <dbReference type="NCBI Taxonomy" id="223376"/>
    <lineage>
        <taxon>Eukaryota</taxon>
        <taxon>Fungi</taxon>
        <taxon>Dikarya</taxon>
        <taxon>Ascomycota</taxon>
        <taxon>Pezizomycotina</taxon>
        <taxon>Sordariomycetes</taxon>
        <taxon>Sordariomycetidae</taxon>
        <taxon>Cephalothecales</taxon>
        <taxon>Cephalothecaceae</taxon>
        <taxon>Phialemonium</taxon>
    </lineage>
</organism>
<evidence type="ECO:0000313" key="3">
    <source>
        <dbReference type="Proteomes" id="UP001586593"/>
    </source>
</evidence>
<feature type="region of interest" description="Disordered" evidence="1">
    <location>
        <begin position="102"/>
        <end position="135"/>
    </location>
</feature>
<sequence length="153" mass="17329">MSTWPGAMKRWGLVRACLLGQREMKRWSLVKDNKMLRRPSCTRGNAGTQYSSCRACNPCPRDRCQCEQTVFQSTSFRSRVSVRSFQRGYVCLENGTPAPRLLEPLLPTTPGREQSSLSPSSMPPQQSPLDISFHLNSRRPRVRIPNLSTPLCC</sequence>
<evidence type="ECO:0000313" key="2">
    <source>
        <dbReference type="EMBL" id="KAL1844722.1"/>
    </source>
</evidence>
<reference evidence="2 3" key="1">
    <citation type="journal article" date="2024" name="Commun. Biol.">
        <title>Comparative genomic analysis of thermophilic fungi reveals convergent evolutionary adaptations and gene losses.</title>
        <authorList>
            <person name="Steindorff A.S."/>
            <person name="Aguilar-Pontes M.V."/>
            <person name="Robinson A.J."/>
            <person name="Andreopoulos B."/>
            <person name="LaButti K."/>
            <person name="Kuo A."/>
            <person name="Mondo S."/>
            <person name="Riley R."/>
            <person name="Otillar R."/>
            <person name="Haridas S."/>
            <person name="Lipzen A."/>
            <person name="Grimwood J."/>
            <person name="Schmutz J."/>
            <person name="Clum A."/>
            <person name="Reid I.D."/>
            <person name="Moisan M.C."/>
            <person name="Butler G."/>
            <person name="Nguyen T.T.M."/>
            <person name="Dewar K."/>
            <person name="Conant G."/>
            <person name="Drula E."/>
            <person name="Henrissat B."/>
            <person name="Hansel C."/>
            <person name="Singer S."/>
            <person name="Hutchinson M.I."/>
            <person name="de Vries R.P."/>
            <person name="Natvig D.O."/>
            <person name="Powell A.J."/>
            <person name="Tsang A."/>
            <person name="Grigoriev I.V."/>
        </authorList>
    </citation>
    <scope>NUCLEOTIDE SEQUENCE [LARGE SCALE GENOMIC DNA]</scope>
    <source>
        <strain evidence="2 3">ATCC 24622</strain>
    </source>
</reference>
<keyword evidence="3" id="KW-1185">Reference proteome</keyword>